<organism evidence="2">
    <name type="scientific">Beihai bunya-like virus 2</name>
    <dbReference type="NCBI Taxonomy" id="1922372"/>
    <lineage>
        <taxon>Viruses</taxon>
        <taxon>Riboviria</taxon>
    </lineage>
</organism>
<dbReference type="InterPro" id="IPR007322">
    <property type="entry name" value="RNA_pol_bunyavir"/>
</dbReference>
<dbReference type="GO" id="GO:0039694">
    <property type="term" value="P:viral RNA genome replication"/>
    <property type="evidence" value="ECO:0007669"/>
    <property type="project" value="InterPro"/>
</dbReference>
<name>A0A1L3KPD4_9VIRU</name>
<dbReference type="GO" id="GO:0003968">
    <property type="term" value="F:RNA-directed RNA polymerase activity"/>
    <property type="evidence" value="ECO:0007669"/>
    <property type="project" value="UniProtKB-KW"/>
</dbReference>
<evidence type="ECO:0000259" key="1">
    <source>
        <dbReference type="PROSITE" id="PS50525"/>
    </source>
</evidence>
<keyword evidence="2" id="KW-0808">Transferase</keyword>
<accession>A0A1L3KPD4</accession>
<keyword evidence="2" id="KW-0548">Nucleotidyltransferase</keyword>
<dbReference type="GO" id="GO:0006351">
    <property type="term" value="P:DNA-templated transcription"/>
    <property type="evidence" value="ECO:0007669"/>
    <property type="project" value="InterPro"/>
</dbReference>
<reference evidence="2" key="1">
    <citation type="journal article" date="2016" name="Nature">
        <title>Redefining the invertebrate RNA virosphere.</title>
        <authorList>
            <person name="Shi M."/>
            <person name="Lin X.D."/>
            <person name="Tian J.H."/>
            <person name="Chen L.J."/>
            <person name="Chen X."/>
            <person name="Li C.X."/>
            <person name="Qin X.C."/>
            <person name="Li J."/>
            <person name="Cao J.P."/>
            <person name="Eden J.S."/>
            <person name="Buchmann J."/>
            <person name="Wang W."/>
            <person name="Xu J."/>
            <person name="Holmes E.C."/>
            <person name="Zhang Y.Z."/>
        </authorList>
    </citation>
    <scope>NUCLEOTIDE SEQUENCE</scope>
    <source>
        <strain evidence="2">BHZC35426</strain>
    </source>
</reference>
<keyword evidence="2" id="KW-0696">RNA-directed RNA polymerase</keyword>
<dbReference type="InterPro" id="IPR007099">
    <property type="entry name" value="RNA-dir_pol_NSvirus"/>
</dbReference>
<dbReference type="PROSITE" id="PS50525">
    <property type="entry name" value="RDRP_SSRNA_NEG_SEG"/>
    <property type="match status" value="1"/>
</dbReference>
<dbReference type="EMBL" id="KX884754">
    <property type="protein sequence ID" value="APG79243.1"/>
    <property type="molecule type" value="Genomic_RNA"/>
</dbReference>
<proteinExistence type="predicted"/>
<dbReference type="Pfam" id="PF04196">
    <property type="entry name" value="Bunya_RdRp"/>
    <property type="match status" value="1"/>
</dbReference>
<evidence type="ECO:0000313" key="2">
    <source>
        <dbReference type="EMBL" id="APG79243.1"/>
    </source>
</evidence>
<protein>
    <submittedName>
        <fullName evidence="2">RNA-dependent RNA polymerase</fullName>
    </submittedName>
</protein>
<feature type="domain" description="RdRp catalytic" evidence="1">
    <location>
        <begin position="805"/>
        <end position="1014"/>
    </location>
</feature>
<sequence length="1874" mass="214362">MVEFTTGFVPSPYHMREKMAAKVKKYTPLVHILESQGIRVKLDVVVVSKQRVISTIALTKSICQGLCQRYIASFASFETIKASCPELREFFLSEREKTSTIVDMRPVMEQIGINESFILSRYKKCCSKINTCYFDESAFIKRVYKEHSKLNETTQPLYRSVRDLVEPGGRIDHDDAVSRFPLAIPFETLDNFRLSGAASNLSSCLPINLYEIWSQCLPAFVSDPDRFQAFSWLPGQDIELFCQRVKAITKEQRNERGKITLSLSKAAKEELALRGVLGKKLRFAKFMKMRREETQKHFHPDSNIQDIQDFVDSFPDRLDSSTVSHQETSLSLLSFATPESKWKPMDTYDKMKDNVYDMLVFLADLNFELAASAAHSCKSKDFILKKMSRWDAFLVIKPTKSQEHTFFSLMMRTRNDLHLGRVFPRAHKCGDYQFYDFRSVNLASIECLIRLPECYLGVKYIAQSRALLKNLAMGLLMALDGKSDAEEVVTKSRYMYMKATQIPWHARNPWIVLEGLPSRPRSRLTLFLLHRCVCLVPRLSDMKITEISDEEDKWENIPNLVSDDLLSNWEDVLQVIYTGYFRNKNAFSSSNQFMAMLEKIVKPEMELQEDEAYHDAVLKGNSMSPKKMEWNSGFLELCVDRWLIQCSKNGMPEVKKYVTEEFLNRLSKVHLDELATLKASNVDLVEKEFLENSKNMPREKLVTVVHREVSDFGETMADALPVAIQKIADRGGSMMISLFKKAQHGGLREIYVMDLASRVVQYSLEVLGRVLCDTLPHEAMTHLAVKNRYRQEHSAKVQTRLNILQKKCSEVKSFTLFDNDDAEKWNQYHHVQKFAKMLEMCTEEILHPYIRVGLSQWMNKRIRMDYSMCKSMKDNVYIPSSPVAKYIRDGFIGEISSEIAKPHMMDLRIESGMMQGLLHFVSSALHALCMLGFEYMKLKMISHLKRQIRRVKPDLILEVISTAIVTSDDSICCNTVLTNMNSSQAIVLGSTMCSAVKLVSGMYVGITSSRKKASYGTAPISEFNSQWMDRREVLRPCIRHVLACFTSTCIGNFMEQQDEMASLRQQALESGCSIHHVSFINLLQGLFYYRMAGSCTNAIFDSLTPLFMSLPDPNAGFFMMDDPKFAGIMSVDHSAYNLALKTNLGARYNLCLSEPVHLTGASGSIRSSTSMTIYFNRMTKHKALLETIDHKGVREYMEKHPDLLYRKPKSLEETQMVIAVKLMTAKVLQSMSKDNNVAARQIASSVYHFSAPLVLPDQEFLDRVTGIDIDTMPTKTSIAQLLSKYEYACRYEAEQGRRVLTPLAKVWYFPQHKEFDRLNELSAALESRVEWAHEVEPKTATVIEVIRSQFSDIPLVKCCAFRWFNLKDYFTNESLMEVTWHEVREKYPFLQDTHDETLSASGLSHPIQLRNALDRTEKKGKVIRPTSRGGRAMRSTGLASFISYNFMKGKILKSHGSFEGEDLLKKGLRRISMTLELPISEEKKKELIRSDINEMEYDILRTHPRYSGLCLAHSSLPENLSMTNCLKLCPSEAGAVGSWIQAQKKRVVRGRREWYGHGCWGGIFSRGDDHARVLVNIHDKKVVQIKTDNLDLLQHFSTTLTKLFKNWSCDVPDTHDGNASTHFKADFGVPVGVPVFRGEHPLFPNQLMSEKPELVIRNKLLTIQASGLPLYEFKPRADLIQGGIASPNGPMLSLLRDNLSIPAERLIMFLKKKQTGEIKKIQDWLVELIGNFVADPQEVLPEHFLMDIADDDDEMPDLIESYQVASSLLTLSEKPPYTDDEGEQIYTAATLDCLGEDDMKLFEYRTDLRTFISPIHFNFFQSLKMYATPVVNRLAVSGVAMSEMEQFVYHLYTGEDLPLYQEADAEDDFFELTY</sequence>